<dbReference type="AlphaFoldDB" id="A0A6I4U2X4"/>
<feature type="domain" description="Choice-of-anchor A" evidence="3">
    <location>
        <begin position="18"/>
        <end position="287"/>
    </location>
</feature>
<dbReference type="Pfam" id="PF07589">
    <property type="entry name" value="PEP-CTERM"/>
    <property type="match status" value="1"/>
</dbReference>
<name>A0A6I4U2X4_9SPHN</name>
<dbReference type="Proteomes" id="UP000429229">
    <property type="component" value="Unassembled WGS sequence"/>
</dbReference>
<evidence type="ECO:0000259" key="3">
    <source>
        <dbReference type="Pfam" id="PF20597"/>
    </source>
</evidence>
<dbReference type="NCBIfam" id="TIGR02595">
    <property type="entry name" value="PEP_CTERM"/>
    <property type="match status" value="1"/>
</dbReference>
<feature type="compositionally biased region" description="Gly residues" evidence="1">
    <location>
        <begin position="303"/>
        <end position="314"/>
    </location>
</feature>
<proteinExistence type="predicted"/>
<dbReference type="OrthoDB" id="8775303at2"/>
<evidence type="ECO:0000313" key="5">
    <source>
        <dbReference type="Proteomes" id="UP000429229"/>
    </source>
</evidence>
<evidence type="ECO:0000313" key="4">
    <source>
        <dbReference type="EMBL" id="MXP09295.1"/>
    </source>
</evidence>
<dbReference type="EMBL" id="WTYR01000001">
    <property type="protein sequence ID" value="MXP09295.1"/>
    <property type="molecule type" value="Genomic_DNA"/>
</dbReference>
<reference evidence="4 5" key="1">
    <citation type="submission" date="2019-12" db="EMBL/GenBank/DDBJ databases">
        <title>Genomic-based taxomic classification of the family Erythrobacteraceae.</title>
        <authorList>
            <person name="Xu L."/>
        </authorList>
    </citation>
    <scope>NUCLEOTIDE SEQUENCE [LARGE SCALE GENOMIC DNA]</scope>
    <source>
        <strain evidence="4 5">LMG 29519</strain>
    </source>
</reference>
<comment type="caution">
    <text evidence="4">The sequence shown here is derived from an EMBL/GenBank/DDBJ whole genome shotgun (WGS) entry which is preliminary data.</text>
</comment>
<dbReference type="NCBIfam" id="TIGR04215">
    <property type="entry name" value="choice_anch_A"/>
    <property type="match status" value="1"/>
</dbReference>
<organism evidence="4 5">
    <name type="scientific">Alteriqipengyuania halimionae</name>
    <dbReference type="NCBI Taxonomy" id="1926630"/>
    <lineage>
        <taxon>Bacteria</taxon>
        <taxon>Pseudomonadati</taxon>
        <taxon>Pseudomonadota</taxon>
        <taxon>Alphaproteobacteria</taxon>
        <taxon>Sphingomonadales</taxon>
        <taxon>Erythrobacteraceae</taxon>
        <taxon>Alteriqipengyuania</taxon>
    </lineage>
</organism>
<evidence type="ECO:0000256" key="1">
    <source>
        <dbReference type="SAM" id="MobiDB-lite"/>
    </source>
</evidence>
<accession>A0A6I4U2X4</accession>
<keyword evidence="5" id="KW-1185">Reference proteome</keyword>
<dbReference type="Pfam" id="PF20597">
    <property type="entry name" value="pAdhesive_15"/>
    <property type="match status" value="1"/>
</dbReference>
<dbReference type="InterPro" id="IPR026588">
    <property type="entry name" value="Choice_anch_A"/>
</dbReference>
<gene>
    <name evidence="4" type="ORF">GRI68_03780</name>
</gene>
<feature type="domain" description="Ice-binding protein C-terminal" evidence="2">
    <location>
        <begin position="317"/>
        <end position="338"/>
    </location>
</feature>
<sequence>MAGIGVAHAQSNNLPLGLDALREWNLVVLGDLTSNSEVEGRTFVGGDLKGSSSNYNIVAGQDPSPNGQPALTVVGNVIGGAKNLNNGGGAVVGGNVDSGFNLNGSAQTVKVGGTISRTNVNQNTVESGLAASDPSFLSDLNQDKSALTTSMGNLSADLGELTANSTLDIQGNKGVFSAQPDADGVAVFDISQADLDRIGEIEFDLNGAETVIVNVAGTDITLNDNFLGGTQKLGEKVIWNFPDATSLKTTTAWGGSILAPKADGQLGNFIEGSAVFGNLDQRGELHLGTFSSDYPGPDIPTGSSGGTTSGGTNGGTPVPEPNMLLLFGLAIAGMIIARTGKRKSKA</sequence>
<protein>
    <submittedName>
        <fullName evidence="4">Choice-of-anchor A family protein</fullName>
    </submittedName>
</protein>
<dbReference type="RefSeq" id="WP_160617832.1">
    <property type="nucleotide sequence ID" value="NZ_WTYR01000001.1"/>
</dbReference>
<dbReference type="InterPro" id="IPR013424">
    <property type="entry name" value="Ice-binding_C"/>
</dbReference>
<evidence type="ECO:0000259" key="2">
    <source>
        <dbReference type="Pfam" id="PF07589"/>
    </source>
</evidence>
<feature type="region of interest" description="Disordered" evidence="1">
    <location>
        <begin position="290"/>
        <end position="318"/>
    </location>
</feature>